<keyword evidence="6" id="KW-1185">Reference proteome</keyword>
<dbReference type="EMBL" id="WVTA01000010">
    <property type="protein sequence ID" value="KAK3203600.1"/>
    <property type="molecule type" value="Genomic_DNA"/>
</dbReference>
<evidence type="ECO:0000313" key="5">
    <source>
        <dbReference type="EMBL" id="KAK3203600.1"/>
    </source>
</evidence>
<protein>
    <recommendedName>
        <fullName evidence="4">O-methyltransferase C-terminal domain-containing protein</fullName>
    </recommendedName>
</protein>
<gene>
    <name evidence="5" type="ORF">GRF29_106g34267</name>
</gene>
<reference evidence="5 6" key="1">
    <citation type="submission" date="2021-02" db="EMBL/GenBank/DDBJ databases">
        <title>Genome assembly of Pseudopithomyces chartarum.</title>
        <authorList>
            <person name="Jauregui R."/>
            <person name="Singh J."/>
            <person name="Voisey C."/>
        </authorList>
    </citation>
    <scope>NUCLEOTIDE SEQUENCE [LARGE SCALE GENOMIC DNA]</scope>
    <source>
        <strain evidence="5 6">AGR01</strain>
    </source>
</reference>
<evidence type="ECO:0000256" key="3">
    <source>
        <dbReference type="ARBA" id="ARBA00022691"/>
    </source>
</evidence>
<dbReference type="PANTHER" id="PTHR43712:SF12">
    <property type="entry name" value="STERIGMATOCYSTIN 8-O-METHYLTRANSFERASE"/>
    <property type="match status" value="1"/>
</dbReference>
<dbReference type="InterPro" id="IPR001077">
    <property type="entry name" value="COMT_C"/>
</dbReference>
<keyword evidence="2" id="KW-0808">Transferase</keyword>
<evidence type="ECO:0000256" key="1">
    <source>
        <dbReference type="ARBA" id="ARBA00022603"/>
    </source>
</evidence>
<evidence type="ECO:0000259" key="4">
    <source>
        <dbReference type="Pfam" id="PF00891"/>
    </source>
</evidence>
<organism evidence="5 6">
    <name type="scientific">Pseudopithomyces chartarum</name>
    <dbReference type="NCBI Taxonomy" id="1892770"/>
    <lineage>
        <taxon>Eukaryota</taxon>
        <taxon>Fungi</taxon>
        <taxon>Dikarya</taxon>
        <taxon>Ascomycota</taxon>
        <taxon>Pezizomycotina</taxon>
        <taxon>Dothideomycetes</taxon>
        <taxon>Pleosporomycetidae</taxon>
        <taxon>Pleosporales</taxon>
        <taxon>Massarineae</taxon>
        <taxon>Didymosphaeriaceae</taxon>
        <taxon>Pseudopithomyces</taxon>
    </lineage>
</organism>
<sequence>MNIKRIVRHAILIHRFFQEKTPGIITHSAPSAVIARDELARNTLVVELEEFVPAGYKVADALEKWPNSEEMNETGFSLINNTDRGIYQIFADEPARGARFGMLFTRVDDPPNLFFDNCNWKDVKTFVDVGGSHGSIAIGLAERYPHVKCIVQDLPDTISGAISRIPASLKDRVDFVAHDFFNPQNITADVYYFRNVFHNWADKYAIKILQNLTPALRKGARIIIHDRILPAFDDLNTLDAERAINMDIAMLQLLNSQQRDNDEWLQLFRRADSRYHYLGPRKPEGASRWIIEAEWEG</sequence>
<comment type="caution">
    <text evidence="5">The sequence shown here is derived from an EMBL/GenBank/DDBJ whole genome shotgun (WGS) entry which is preliminary data.</text>
</comment>
<dbReference type="GO" id="GO:0032259">
    <property type="term" value="P:methylation"/>
    <property type="evidence" value="ECO:0007669"/>
    <property type="project" value="UniProtKB-KW"/>
</dbReference>
<keyword evidence="3" id="KW-0949">S-adenosyl-L-methionine</keyword>
<dbReference type="Proteomes" id="UP001280581">
    <property type="component" value="Unassembled WGS sequence"/>
</dbReference>
<dbReference type="AlphaFoldDB" id="A0AAN6RFP1"/>
<dbReference type="GO" id="GO:0008171">
    <property type="term" value="F:O-methyltransferase activity"/>
    <property type="evidence" value="ECO:0007669"/>
    <property type="project" value="InterPro"/>
</dbReference>
<evidence type="ECO:0000313" key="6">
    <source>
        <dbReference type="Proteomes" id="UP001280581"/>
    </source>
</evidence>
<dbReference type="SUPFAM" id="SSF53335">
    <property type="entry name" value="S-adenosyl-L-methionine-dependent methyltransferases"/>
    <property type="match status" value="1"/>
</dbReference>
<dbReference type="Pfam" id="PF00891">
    <property type="entry name" value="Methyltransf_2"/>
    <property type="match status" value="1"/>
</dbReference>
<dbReference type="Gene3D" id="3.40.50.150">
    <property type="entry name" value="Vaccinia Virus protein VP39"/>
    <property type="match status" value="1"/>
</dbReference>
<name>A0AAN6RFP1_9PLEO</name>
<dbReference type="PROSITE" id="PS51683">
    <property type="entry name" value="SAM_OMT_II"/>
    <property type="match status" value="1"/>
</dbReference>
<feature type="domain" description="O-methyltransferase C-terminal" evidence="4">
    <location>
        <begin position="119"/>
        <end position="271"/>
    </location>
</feature>
<dbReference type="InterPro" id="IPR016461">
    <property type="entry name" value="COMT-like"/>
</dbReference>
<accession>A0AAN6RFP1</accession>
<proteinExistence type="predicted"/>
<dbReference type="PANTHER" id="PTHR43712">
    <property type="entry name" value="PUTATIVE (AFU_ORTHOLOGUE AFUA_4G14580)-RELATED"/>
    <property type="match status" value="1"/>
</dbReference>
<evidence type="ECO:0000256" key="2">
    <source>
        <dbReference type="ARBA" id="ARBA00022679"/>
    </source>
</evidence>
<keyword evidence="1" id="KW-0489">Methyltransferase</keyword>
<dbReference type="InterPro" id="IPR029063">
    <property type="entry name" value="SAM-dependent_MTases_sf"/>
</dbReference>